<organism evidence="2 3">
    <name type="scientific">Dermatophagoides farinae</name>
    <name type="common">American house dust mite</name>
    <dbReference type="NCBI Taxonomy" id="6954"/>
    <lineage>
        <taxon>Eukaryota</taxon>
        <taxon>Metazoa</taxon>
        <taxon>Ecdysozoa</taxon>
        <taxon>Arthropoda</taxon>
        <taxon>Chelicerata</taxon>
        <taxon>Arachnida</taxon>
        <taxon>Acari</taxon>
        <taxon>Acariformes</taxon>
        <taxon>Sarcoptiformes</taxon>
        <taxon>Astigmata</taxon>
        <taxon>Psoroptidia</taxon>
        <taxon>Analgoidea</taxon>
        <taxon>Pyroglyphidae</taxon>
        <taxon>Dermatophagoidinae</taxon>
        <taxon>Dermatophagoides</taxon>
    </lineage>
</organism>
<accession>A0A922HSL6</accession>
<reference evidence="2" key="1">
    <citation type="submission" date="2013-05" db="EMBL/GenBank/DDBJ databases">
        <authorList>
            <person name="Yim A.K.Y."/>
            <person name="Chan T.F."/>
            <person name="Ji K.M."/>
            <person name="Liu X.Y."/>
            <person name="Zhou J.W."/>
            <person name="Li R.Q."/>
            <person name="Yang K.Y."/>
            <person name="Li J."/>
            <person name="Li M."/>
            <person name="Law P.T.W."/>
            <person name="Wu Y.L."/>
            <person name="Cai Z.L."/>
            <person name="Qin H."/>
            <person name="Bao Y."/>
            <person name="Leung R.K.K."/>
            <person name="Ng P.K.S."/>
            <person name="Zou J."/>
            <person name="Zhong X.J."/>
            <person name="Ran P.X."/>
            <person name="Zhong N.S."/>
            <person name="Liu Z.G."/>
            <person name="Tsui S.K.W."/>
        </authorList>
    </citation>
    <scope>NUCLEOTIDE SEQUENCE</scope>
    <source>
        <strain evidence="2">Derf</strain>
        <tissue evidence="2">Whole organism</tissue>
    </source>
</reference>
<gene>
    <name evidence="2" type="ORF">DERF_012464</name>
</gene>
<evidence type="ECO:0000256" key="1">
    <source>
        <dbReference type="SAM" id="MobiDB-lite"/>
    </source>
</evidence>
<feature type="compositionally biased region" description="Basic residues" evidence="1">
    <location>
        <begin position="235"/>
        <end position="244"/>
    </location>
</feature>
<dbReference type="Proteomes" id="UP000790347">
    <property type="component" value="Unassembled WGS sequence"/>
</dbReference>
<evidence type="ECO:0000313" key="3">
    <source>
        <dbReference type="Proteomes" id="UP000790347"/>
    </source>
</evidence>
<dbReference type="EMBL" id="ASGP02000006">
    <property type="protein sequence ID" value="KAH9501629.1"/>
    <property type="molecule type" value="Genomic_DNA"/>
</dbReference>
<protein>
    <submittedName>
        <fullName evidence="2">Uncharacterized protein</fullName>
    </submittedName>
</protein>
<reference evidence="2" key="2">
    <citation type="journal article" date="2022" name="Res Sq">
        <title>Comparative Genomics Reveals Insights into the Divergent Evolution of Astigmatic Mites and Household Pest Adaptations.</title>
        <authorList>
            <person name="Xiong Q."/>
            <person name="Wan A.T.-Y."/>
            <person name="Liu X.-Y."/>
            <person name="Fung C.S.-H."/>
            <person name="Xiao X."/>
            <person name="Malainual N."/>
            <person name="Hou J."/>
            <person name="Wang L."/>
            <person name="Wang M."/>
            <person name="Yang K."/>
            <person name="Cui Y."/>
            <person name="Leung E."/>
            <person name="Nong W."/>
            <person name="Shin S.-K."/>
            <person name="Au S."/>
            <person name="Jeong K.Y."/>
            <person name="Chew F.T."/>
            <person name="Hui J."/>
            <person name="Leung T.F."/>
            <person name="Tungtrongchitr A."/>
            <person name="Zhong N."/>
            <person name="Liu Z."/>
            <person name="Tsui S."/>
        </authorList>
    </citation>
    <scope>NUCLEOTIDE SEQUENCE</scope>
    <source>
        <strain evidence="2">Derf</strain>
        <tissue evidence="2">Whole organism</tissue>
    </source>
</reference>
<dbReference type="AlphaFoldDB" id="A0A922HSL6"/>
<sequence>MKGTSQDFGLEKITWARKRFLSQSWEWECGHKIRVWHANRSRINQDSSTDCTNSIRDQRTEDRQMAEIDYCPFMELTINLKDNPTPEEISKLDEDIEDVYDQVENVVAFCPTDPSASTVKIYNEKILQIKKSSARVANKAEKWESKGLKNMEKLRGLLKTITEFEQRLGTYWQRIREALDKAEPTKEEMNISVSALEYFKRSRNQQTQAREDFSSWFNRSRSTAPPLHEISGRNVHGKPRNKRR</sequence>
<keyword evidence="3" id="KW-1185">Reference proteome</keyword>
<comment type="caution">
    <text evidence="2">The sequence shown here is derived from an EMBL/GenBank/DDBJ whole genome shotgun (WGS) entry which is preliminary data.</text>
</comment>
<name>A0A922HSL6_DERFA</name>
<proteinExistence type="predicted"/>
<feature type="region of interest" description="Disordered" evidence="1">
    <location>
        <begin position="210"/>
        <end position="244"/>
    </location>
</feature>
<evidence type="ECO:0000313" key="2">
    <source>
        <dbReference type="EMBL" id="KAH9501629.1"/>
    </source>
</evidence>